<dbReference type="Gramene" id="rna-AYBTSS11_LOCUS29323">
    <property type="protein sequence ID" value="CAJ1977174.1"/>
    <property type="gene ID" value="gene-AYBTSS11_LOCUS29323"/>
</dbReference>
<protein>
    <submittedName>
        <fullName evidence="1">Uncharacterized protein</fullName>
    </submittedName>
</protein>
<accession>A0AA86W2H1</accession>
<keyword evidence="2" id="KW-1185">Reference proteome</keyword>
<organism evidence="1 2">
    <name type="scientific">Sphenostylis stenocarpa</name>
    <dbReference type="NCBI Taxonomy" id="92480"/>
    <lineage>
        <taxon>Eukaryota</taxon>
        <taxon>Viridiplantae</taxon>
        <taxon>Streptophyta</taxon>
        <taxon>Embryophyta</taxon>
        <taxon>Tracheophyta</taxon>
        <taxon>Spermatophyta</taxon>
        <taxon>Magnoliopsida</taxon>
        <taxon>eudicotyledons</taxon>
        <taxon>Gunneridae</taxon>
        <taxon>Pentapetalae</taxon>
        <taxon>rosids</taxon>
        <taxon>fabids</taxon>
        <taxon>Fabales</taxon>
        <taxon>Fabaceae</taxon>
        <taxon>Papilionoideae</taxon>
        <taxon>50 kb inversion clade</taxon>
        <taxon>NPAAA clade</taxon>
        <taxon>indigoferoid/millettioid clade</taxon>
        <taxon>Phaseoleae</taxon>
        <taxon>Sphenostylis</taxon>
    </lineage>
</organism>
<evidence type="ECO:0000313" key="1">
    <source>
        <dbReference type="EMBL" id="CAJ1977174.1"/>
    </source>
</evidence>
<gene>
    <name evidence="1" type="ORF">AYBTSS11_LOCUS29323</name>
</gene>
<reference evidence="1" key="1">
    <citation type="submission" date="2023-10" db="EMBL/GenBank/DDBJ databases">
        <authorList>
            <person name="Domelevo Entfellner J.-B."/>
        </authorList>
    </citation>
    <scope>NUCLEOTIDE SEQUENCE</scope>
</reference>
<evidence type="ECO:0000313" key="2">
    <source>
        <dbReference type="Proteomes" id="UP001189624"/>
    </source>
</evidence>
<dbReference type="AlphaFoldDB" id="A0AA86W2H1"/>
<name>A0AA86W2H1_9FABA</name>
<dbReference type="EMBL" id="OY731407">
    <property type="protein sequence ID" value="CAJ1977174.1"/>
    <property type="molecule type" value="Genomic_DNA"/>
</dbReference>
<sequence>MAVRATTTLTTNPKLSFFYHKPTSIHGKPVCHTRLTLTRSSTKQTTISMSLTPPPYDFQSLKFQPIKEVTASWSSQVQKYDELKSNMITKSDE</sequence>
<dbReference type="Proteomes" id="UP001189624">
    <property type="component" value="Chromosome 10"/>
</dbReference>
<proteinExistence type="predicted"/>